<dbReference type="Gene3D" id="1.10.10.60">
    <property type="entry name" value="Homeodomain-like"/>
    <property type="match status" value="2"/>
</dbReference>
<dbReference type="GO" id="GO:0043565">
    <property type="term" value="F:sequence-specific DNA binding"/>
    <property type="evidence" value="ECO:0007669"/>
    <property type="project" value="InterPro"/>
</dbReference>
<dbReference type="PROSITE" id="PS00041">
    <property type="entry name" value="HTH_ARAC_FAMILY_1"/>
    <property type="match status" value="1"/>
</dbReference>
<dbReference type="InterPro" id="IPR009057">
    <property type="entry name" value="Homeodomain-like_sf"/>
</dbReference>
<evidence type="ECO:0000259" key="4">
    <source>
        <dbReference type="PROSITE" id="PS01124"/>
    </source>
</evidence>
<accession>A0A6C0GFU9</accession>
<keyword evidence="2" id="KW-0238">DNA-binding</keyword>
<evidence type="ECO:0000313" key="5">
    <source>
        <dbReference type="EMBL" id="QHT66560.1"/>
    </source>
</evidence>
<keyword evidence="3" id="KW-0804">Transcription</keyword>
<sequence length="281" mass="33223">MKIKLEEIRPDTNRSFRLLLTPHLNDLFFWHYHPEYEIVYIEGASGTRHIGEHISAYENSDLVFIGPNIPHLNFDYGVKTDYQEVVVQLKEDFLGQNLHSVPEFSDIASLFEKARQGISFYGETKRIIGEKLNRLSGLQHFDQLIELLHILQLMAISTECLLLHHKPIAHYYNLKEQQRIQRVYRYIEENYQQKITVEEMAGITSLTTAAFCRYFKKMTRLTFTEFVNQYRINQAKKLLLQHKNVTEACFESGFESLSYFNKIFKRLTGENPVQFKKQFLK</sequence>
<evidence type="ECO:0000256" key="1">
    <source>
        <dbReference type="ARBA" id="ARBA00023015"/>
    </source>
</evidence>
<dbReference type="PANTHER" id="PTHR43280:SF27">
    <property type="entry name" value="TRANSCRIPTIONAL REGULATOR MTLR"/>
    <property type="match status" value="1"/>
</dbReference>
<gene>
    <name evidence="5" type="ORF">GXP67_07775</name>
</gene>
<dbReference type="SUPFAM" id="SSF51182">
    <property type="entry name" value="RmlC-like cupins"/>
    <property type="match status" value="1"/>
</dbReference>
<dbReference type="SMART" id="SM00342">
    <property type="entry name" value="HTH_ARAC"/>
    <property type="match status" value="1"/>
</dbReference>
<organism evidence="5 6">
    <name type="scientific">Rhodocytophaga rosea</name>
    <dbReference type="NCBI Taxonomy" id="2704465"/>
    <lineage>
        <taxon>Bacteria</taxon>
        <taxon>Pseudomonadati</taxon>
        <taxon>Bacteroidota</taxon>
        <taxon>Cytophagia</taxon>
        <taxon>Cytophagales</taxon>
        <taxon>Rhodocytophagaceae</taxon>
        <taxon>Rhodocytophaga</taxon>
    </lineage>
</organism>
<evidence type="ECO:0000256" key="2">
    <source>
        <dbReference type="ARBA" id="ARBA00023125"/>
    </source>
</evidence>
<dbReference type="InterPro" id="IPR011051">
    <property type="entry name" value="RmlC_Cupin_sf"/>
</dbReference>
<evidence type="ECO:0000313" key="6">
    <source>
        <dbReference type="Proteomes" id="UP000480178"/>
    </source>
</evidence>
<dbReference type="AlphaFoldDB" id="A0A6C0GFU9"/>
<evidence type="ECO:0000256" key="3">
    <source>
        <dbReference type="ARBA" id="ARBA00023163"/>
    </source>
</evidence>
<name>A0A6C0GFU9_9BACT</name>
<dbReference type="InterPro" id="IPR018060">
    <property type="entry name" value="HTH_AraC"/>
</dbReference>
<reference evidence="5 6" key="1">
    <citation type="submission" date="2020-01" db="EMBL/GenBank/DDBJ databases">
        <authorList>
            <person name="Kim M.K."/>
        </authorList>
    </citation>
    <scope>NUCLEOTIDE SEQUENCE [LARGE SCALE GENOMIC DNA]</scope>
    <source>
        <strain evidence="5 6">172606-1</strain>
    </source>
</reference>
<dbReference type="KEGG" id="rhoz:GXP67_07775"/>
<dbReference type="PANTHER" id="PTHR43280">
    <property type="entry name" value="ARAC-FAMILY TRANSCRIPTIONAL REGULATOR"/>
    <property type="match status" value="1"/>
</dbReference>
<proteinExistence type="predicted"/>
<dbReference type="GO" id="GO:0003700">
    <property type="term" value="F:DNA-binding transcription factor activity"/>
    <property type="evidence" value="ECO:0007669"/>
    <property type="project" value="InterPro"/>
</dbReference>
<dbReference type="EMBL" id="CP048222">
    <property type="protein sequence ID" value="QHT66560.1"/>
    <property type="molecule type" value="Genomic_DNA"/>
</dbReference>
<dbReference type="InterPro" id="IPR018062">
    <property type="entry name" value="HTH_AraC-typ_CS"/>
</dbReference>
<keyword evidence="6" id="KW-1185">Reference proteome</keyword>
<feature type="domain" description="HTH araC/xylS-type" evidence="4">
    <location>
        <begin position="181"/>
        <end position="278"/>
    </location>
</feature>
<dbReference type="Proteomes" id="UP000480178">
    <property type="component" value="Chromosome"/>
</dbReference>
<dbReference type="SUPFAM" id="SSF46689">
    <property type="entry name" value="Homeodomain-like"/>
    <property type="match status" value="2"/>
</dbReference>
<keyword evidence="1" id="KW-0805">Transcription regulation</keyword>
<dbReference type="Pfam" id="PF12833">
    <property type="entry name" value="HTH_18"/>
    <property type="match status" value="1"/>
</dbReference>
<dbReference type="RefSeq" id="WP_162442614.1">
    <property type="nucleotide sequence ID" value="NZ_CP048222.1"/>
</dbReference>
<protein>
    <submittedName>
        <fullName evidence="5">AraC family transcriptional regulator</fullName>
    </submittedName>
</protein>
<dbReference type="PROSITE" id="PS01124">
    <property type="entry name" value="HTH_ARAC_FAMILY_2"/>
    <property type="match status" value="1"/>
</dbReference>